<dbReference type="EMBL" id="JAQJAN010000009">
    <property type="protein sequence ID" value="KAJ5719876.1"/>
    <property type="molecule type" value="Genomic_DNA"/>
</dbReference>
<comment type="caution">
    <text evidence="2">The sequence shown here is derived from an EMBL/GenBank/DDBJ whole genome shotgun (WGS) entry which is preliminary data.</text>
</comment>
<protein>
    <submittedName>
        <fullName evidence="2">Uncharacterized protein</fullName>
    </submittedName>
</protein>
<name>A0AAD6MUX5_9EURO</name>
<evidence type="ECO:0000313" key="2">
    <source>
        <dbReference type="EMBL" id="KAJ5719876.1"/>
    </source>
</evidence>
<reference evidence="2" key="1">
    <citation type="journal article" date="2023" name="IMA Fungus">
        <title>Comparative genomic study of the Penicillium genus elucidates a diverse pangenome and 15 lateral gene transfer events.</title>
        <authorList>
            <person name="Petersen C."/>
            <person name="Sorensen T."/>
            <person name="Nielsen M.R."/>
            <person name="Sondergaard T.E."/>
            <person name="Sorensen J.L."/>
            <person name="Fitzpatrick D.A."/>
            <person name="Frisvad J.C."/>
            <person name="Nielsen K.L."/>
        </authorList>
    </citation>
    <scope>NUCLEOTIDE SEQUENCE</scope>
    <source>
        <strain evidence="2">IBT 17514</strain>
    </source>
</reference>
<evidence type="ECO:0000313" key="3">
    <source>
        <dbReference type="Proteomes" id="UP001215712"/>
    </source>
</evidence>
<evidence type="ECO:0000256" key="1">
    <source>
        <dbReference type="SAM" id="Phobius"/>
    </source>
</evidence>
<keyword evidence="1" id="KW-0472">Membrane</keyword>
<keyword evidence="1" id="KW-1133">Transmembrane helix</keyword>
<proteinExistence type="predicted"/>
<dbReference type="Proteomes" id="UP001215712">
    <property type="component" value="Unassembled WGS sequence"/>
</dbReference>
<dbReference type="AlphaFoldDB" id="A0AAD6MUX5"/>
<reference evidence="2" key="2">
    <citation type="submission" date="2023-01" db="EMBL/GenBank/DDBJ databases">
        <authorList>
            <person name="Petersen C."/>
        </authorList>
    </citation>
    <scope>NUCLEOTIDE SEQUENCE</scope>
    <source>
        <strain evidence="2">IBT 17514</strain>
    </source>
</reference>
<keyword evidence="1" id="KW-0812">Transmembrane</keyword>
<gene>
    <name evidence="2" type="ORF">N7493_006754</name>
</gene>
<organism evidence="2 3">
    <name type="scientific">Penicillium malachiteum</name>
    <dbReference type="NCBI Taxonomy" id="1324776"/>
    <lineage>
        <taxon>Eukaryota</taxon>
        <taxon>Fungi</taxon>
        <taxon>Dikarya</taxon>
        <taxon>Ascomycota</taxon>
        <taxon>Pezizomycotina</taxon>
        <taxon>Eurotiomycetes</taxon>
        <taxon>Eurotiomycetidae</taxon>
        <taxon>Eurotiales</taxon>
        <taxon>Aspergillaceae</taxon>
        <taxon>Penicillium</taxon>
    </lineage>
</organism>
<accession>A0AAD6MUX5</accession>
<sequence>MPVSVGSWLGSVGAASHRSELYGVKYASPGRSAAGTLAIGVCWGFVWAASEVFRRWGLPRALRKVKRC</sequence>
<feature type="transmembrane region" description="Helical" evidence="1">
    <location>
        <begin position="33"/>
        <end position="53"/>
    </location>
</feature>
<keyword evidence="3" id="KW-1185">Reference proteome</keyword>